<feature type="domain" description="DUF7863" evidence="2">
    <location>
        <begin position="195"/>
        <end position="349"/>
    </location>
</feature>
<organism evidence="4">
    <name type="scientific">bioreactor metagenome</name>
    <dbReference type="NCBI Taxonomy" id="1076179"/>
    <lineage>
        <taxon>unclassified sequences</taxon>
        <taxon>metagenomes</taxon>
        <taxon>ecological metagenomes</taxon>
    </lineage>
</organism>
<evidence type="ECO:0000259" key="2">
    <source>
        <dbReference type="Pfam" id="PF25263"/>
    </source>
</evidence>
<dbReference type="InterPro" id="IPR057186">
    <property type="entry name" value="DUF7864"/>
</dbReference>
<evidence type="ECO:0008006" key="5">
    <source>
        <dbReference type="Google" id="ProtNLM"/>
    </source>
</evidence>
<dbReference type="Pfam" id="PF25262">
    <property type="entry name" value="DUF7862"/>
    <property type="match status" value="1"/>
</dbReference>
<evidence type="ECO:0000259" key="3">
    <source>
        <dbReference type="Pfam" id="PF25264"/>
    </source>
</evidence>
<dbReference type="EMBL" id="VSSQ01000022">
    <property type="protein sequence ID" value="MPL63718.1"/>
    <property type="molecule type" value="Genomic_DNA"/>
</dbReference>
<feature type="domain" description="DUF7862" evidence="1">
    <location>
        <begin position="636"/>
        <end position="717"/>
    </location>
</feature>
<evidence type="ECO:0000313" key="4">
    <source>
        <dbReference type="EMBL" id="MPL63718.1"/>
    </source>
</evidence>
<reference evidence="4" key="1">
    <citation type="submission" date="2019-08" db="EMBL/GenBank/DDBJ databases">
        <authorList>
            <person name="Kucharzyk K."/>
            <person name="Murdoch R.W."/>
            <person name="Higgins S."/>
            <person name="Loffler F."/>
        </authorList>
    </citation>
    <scope>NUCLEOTIDE SEQUENCE</scope>
</reference>
<proteinExistence type="predicted"/>
<protein>
    <recommendedName>
        <fullName evidence="5">BREX-4 system phosphatase PglZ</fullName>
    </recommendedName>
</protein>
<comment type="caution">
    <text evidence="4">The sequence shown here is derived from an EMBL/GenBank/DDBJ whole genome shotgun (WGS) entry which is preliminary data.</text>
</comment>
<feature type="domain" description="DUF7864" evidence="3">
    <location>
        <begin position="5"/>
        <end position="135"/>
    </location>
</feature>
<sequence>MSDWVTKIEKYFSGTLQYPLLVVLSSDEYKEVLVAFSNTPKIKVSDYCVGADKEPDTLQLEYDVRCKTGRHLLIGLGDYLASKSNIAKKTLLPYKDLVLQSDGRVAILLSPHMYPVAKEIVDGDPRVRTRILLPKAAPAVDMVNSSTLVYGIKAYLEACEKCESVGSVKTARNIQNANVINPENAFDELKHKFPNEFNRLSQNAGTPENWGELLMNLNKSKKSMVQYLAAQGFASFEYIFLDYAKRNNYKAWLYFINLKLNTSSQSYLGFVAAKSDNLNSLFQSAKTAILDVDINDKLFKPFYEQRKTMLKGCADVDMADFVPKIHVRGADRISYLTDNTKVERQAVVVSLCEGANGDSLEVSYPDLYLYLQDYQFENDKFTKYFAAYKKCKLENRVSHDFVRIVADYAATRPYNSLPARSSLISSLDDGSTVLIFLDAFGVEYLGYVKEKCAELKLRFASKIARADLPTITSLNRGFYDEWHGKKETPIKDLDELKHHPERGYDYNNSPYPIHLVEELDVIKTALERAKIKLLTGECRKVLIVSDHGASRLAVISPDVQVPKNNCEAKSSGRYCMGDELPFANNIVAEVEGEYAVIADYSRFEGSRAASVETHGGATLEEVLVPIIEITLVDNNIQVTLEKNVVEISYKTVPTLVLIITPDCDNVTASVNQTTYKAEKLEKSKYKVVMPELKKGKYTIDIFENQNKIDSKEFTVKSKGFAERDIF</sequence>
<dbReference type="InterPro" id="IPR057184">
    <property type="entry name" value="DUF7862"/>
</dbReference>
<dbReference type="InterPro" id="IPR057185">
    <property type="entry name" value="DUF7863"/>
</dbReference>
<name>A0A644T9V3_9ZZZZ</name>
<accession>A0A644T9V3</accession>
<gene>
    <name evidence="4" type="ORF">SDC9_09359</name>
</gene>
<evidence type="ECO:0000259" key="1">
    <source>
        <dbReference type="Pfam" id="PF25262"/>
    </source>
</evidence>
<dbReference type="Pfam" id="PF25263">
    <property type="entry name" value="DUF7863"/>
    <property type="match status" value="1"/>
</dbReference>
<dbReference type="Pfam" id="PF25264">
    <property type="entry name" value="DUF7864"/>
    <property type="match status" value="1"/>
</dbReference>
<dbReference type="NCBIfam" id="NF033445">
    <property type="entry name" value="BREX_PglZ_4"/>
    <property type="match status" value="1"/>
</dbReference>
<dbReference type="AlphaFoldDB" id="A0A644T9V3"/>